<proteinExistence type="predicted"/>
<sequence>MLGYNSHRGKSAGDNGVGAVQASSEQFSPSDWQTGRFLDLHRGWAGAGEYVVWLWLASSGWLGVRNSMAWMWSRLAILPYLCAQSGCGGDLCGASSSLYHHPDHHLCGVDMQGRSHTKGRAGAAASTTTAKDVLVLPQTVIMHRGEKWTLACLKSRQSFSLSYI</sequence>
<reference evidence="2 3" key="1">
    <citation type="submission" date="2015-12" db="EMBL/GenBank/DDBJ databases">
        <title>The genome of Folsomia candida.</title>
        <authorList>
            <person name="Faddeeva A."/>
            <person name="Derks M.F."/>
            <person name="Anvar Y."/>
            <person name="Smit S."/>
            <person name="Van Straalen N."/>
            <person name="Roelofs D."/>
        </authorList>
    </citation>
    <scope>NUCLEOTIDE SEQUENCE [LARGE SCALE GENOMIC DNA]</scope>
    <source>
        <strain evidence="2 3">VU population</strain>
        <tissue evidence="2">Whole body</tissue>
    </source>
</reference>
<comment type="caution">
    <text evidence="2">The sequence shown here is derived from an EMBL/GenBank/DDBJ whole genome shotgun (WGS) entry which is preliminary data.</text>
</comment>
<dbReference type="Proteomes" id="UP000198287">
    <property type="component" value="Unassembled WGS sequence"/>
</dbReference>
<dbReference type="AlphaFoldDB" id="A0A226E5Y6"/>
<evidence type="ECO:0000313" key="3">
    <source>
        <dbReference type="Proteomes" id="UP000198287"/>
    </source>
</evidence>
<protein>
    <submittedName>
        <fullName evidence="2">Uncharacterized protein</fullName>
    </submittedName>
</protein>
<keyword evidence="3" id="KW-1185">Reference proteome</keyword>
<organism evidence="2 3">
    <name type="scientific">Folsomia candida</name>
    <name type="common">Springtail</name>
    <dbReference type="NCBI Taxonomy" id="158441"/>
    <lineage>
        <taxon>Eukaryota</taxon>
        <taxon>Metazoa</taxon>
        <taxon>Ecdysozoa</taxon>
        <taxon>Arthropoda</taxon>
        <taxon>Hexapoda</taxon>
        <taxon>Collembola</taxon>
        <taxon>Entomobryomorpha</taxon>
        <taxon>Isotomoidea</taxon>
        <taxon>Isotomidae</taxon>
        <taxon>Proisotominae</taxon>
        <taxon>Folsomia</taxon>
    </lineage>
</organism>
<evidence type="ECO:0000313" key="2">
    <source>
        <dbReference type="EMBL" id="OXA52730.1"/>
    </source>
</evidence>
<evidence type="ECO:0000256" key="1">
    <source>
        <dbReference type="SAM" id="MobiDB-lite"/>
    </source>
</evidence>
<name>A0A226E5Y6_FOLCA</name>
<feature type="region of interest" description="Disordered" evidence="1">
    <location>
        <begin position="1"/>
        <end position="26"/>
    </location>
</feature>
<accession>A0A226E5Y6</accession>
<gene>
    <name evidence="2" type="ORF">Fcan01_12386</name>
</gene>
<dbReference type="EMBL" id="LNIX01000006">
    <property type="protein sequence ID" value="OXA52730.1"/>
    <property type="molecule type" value="Genomic_DNA"/>
</dbReference>